<organism evidence="1 2">
    <name type="scientific">Streblomastix strix</name>
    <dbReference type="NCBI Taxonomy" id="222440"/>
    <lineage>
        <taxon>Eukaryota</taxon>
        <taxon>Metamonada</taxon>
        <taxon>Preaxostyla</taxon>
        <taxon>Oxymonadida</taxon>
        <taxon>Streblomastigidae</taxon>
        <taxon>Streblomastix</taxon>
    </lineage>
</organism>
<accession>A0A5J4U1L2</accession>
<sequence length="130" mass="14347">MQCKDRTISNYTGSASAAKLVIVQHKKLNLKVKFVDMLTYLQPLELKQAAKDFGDSNDDKKGLFPYESFNTDNVNEVLISNCSICGCKFIFDNKPTLDRIDKGEASGNGVANSKGHSKDNLILSILPFAQ</sequence>
<protein>
    <submittedName>
        <fullName evidence="1">Uncharacterized protein</fullName>
    </submittedName>
</protein>
<proteinExistence type="predicted"/>
<dbReference type="Proteomes" id="UP000324800">
    <property type="component" value="Unassembled WGS sequence"/>
</dbReference>
<name>A0A5J4U1L2_9EUKA</name>
<comment type="caution">
    <text evidence="1">The sequence shown here is derived from an EMBL/GenBank/DDBJ whole genome shotgun (WGS) entry which is preliminary data.</text>
</comment>
<evidence type="ECO:0000313" key="1">
    <source>
        <dbReference type="EMBL" id="KAA6364179.1"/>
    </source>
</evidence>
<dbReference type="EMBL" id="SNRW01021974">
    <property type="protein sequence ID" value="KAA6364179.1"/>
    <property type="molecule type" value="Genomic_DNA"/>
</dbReference>
<gene>
    <name evidence="1" type="ORF">EZS28_040294</name>
</gene>
<reference evidence="1 2" key="1">
    <citation type="submission" date="2019-03" db="EMBL/GenBank/DDBJ databases">
        <title>Single cell metagenomics reveals metabolic interactions within the superorganism composed of flagellate Streblomastix strix and complex community of Bacteroidetes bacteria on its surface.</title>
        <authorList>
            <person name="Treitli S.C."/>
            <person name="Kolisko M."/>
            <person name="Husnik F."/>
            <person name="Keeling P."/>
            <person name="Hampl V."/>
        </authorList>
    </citation>
    <scope>NUCLEOTIDE SEQUENCE [LARGE SCALE GENOMIC DNA]</scope>
    <source>
        <strain evidence="1">ST1C</strain>
    </source>
</reference>
<evidence type="ECO:0000313" key="2">
    <source>
        <dbReference type="Proteomes" id="UP000324800"/>
    </source>
</evidence>
<dbReference type="AlphaFoldDB" id="A0A5J4U1L2"/>